<name>A0AA87ZK62_FICCA</name>
<accession>A0AA87ZK62</accession>
<reference evidence="1" key="1">
    <citation type="submission" date="2023-07" db="EMBL/GenBank/DDBJ databases">
        <title>draft genome sequence of fig (Ficus carica).</title>
        <authorList>
            <person name="Takahashi T."/>
            <person name="Nishimura K."/>
        </authorList>
    </citation>
    <scope>NUCLEOTIDE SEQUENCE</scope>
</reference>
<evidence type="ECO:0000313" key="2">
    <source>
        <dbReference type="Proteomes" id="UP001187192"/>
    </source>
</evidence>
<dbReference type="AlphaFoldDB" id="A0AA87ZK62"/>
<sequence>MMTAMVAACCSSTRECQDHRNFWQTEVRRLRKLFSLVTRAASSLRSGFSFSIMSGTMISPWCRDSGVASLCSRLWSAIVMVERREERNGQREERE</sequence>
<evidence type="ECO:0000313" key="1">
    <source>
        <dbReference type="EMBL" id="GMN28003.1"/>
    </source>
</evidence>
<gene>
    <name evidence="1" type="ORF">TIFTF001_001880</name>
</gene>
<dbReference type="Proteomes" id="UP001187192">
    <property type="component" value="Unassembled WGS sequence"/>
</dbReference>
<keyword evidence="2" id="KW-1185">Reference proteome</keyword>
<dbReference type="EMBL" id="BTGU01000002">
    <property type="protein sequence ID" value="GMN28003.1"/>
    <property type="molecule type" value="Genomic_DNA"/>
</dbReference>
<comment type="caution">
    <text evidence="1">The sequence shown here is derived from an EMBL/GenBank/DDBJ whole genome shotgun (WGS) entry which is preliminary data.</text>
</comment>
<organism evidence="1 2">
    <name type="scientific">Ficus carica</name>
    <name type="common">Common fig</name>
    <dbReference type="NCBI Taxonomy" id="3494"/>
    <lineage>
        <taxon>Eukaryota</taxon>
        <taxon>Viridiplantae</taxon>
        <taxon>Streptophyta</taxon>
        <taxon>Embryophyta</taxon>
        <taxon>Tracheophyta</taxon>
        <taxon>Spermatophyta</taxon>
        <taxon>Magnoliopsida</taxon>
        <taxon>eudicotyledons</taxon>
        <taxon>Gunneridae</taxon>
        <taxon>Pentapetalae</taxon>
        <taxon>rosids</taxon>
        <taxon>fabids</taxon>
        <taxon>Rosales</taxon>
        <taxon>Moraceae</taxon>
        <taxon>Ficeae</taxon>
        <taxon>Ficus</taxon>
    </lineage>
</organism>
<protein>
    <submittedName>
        <fullName evidence="1">Uncharacterized protein</fullName>
    </submittedName>
</protein>
<proteinExistence type="predicted"/>